<gene>
    <name evidence="2" type="ORF">SAMN05216244_2620</name>
</gene>
<name>A0A1G9TK37_9BACI</name>
<evidence type="ECO:0000313" key="2">
    <source>
        <dbReference type="EMBL" id="SDM48081.1"/>
    </source>
</evidence>
<dbReference type="RefSeq" id="WP_074599676.1">
    <property type="nucleotide sequence ID" value="NZ_FNHF01000003.1"/>
</dbReference>
<dbReference type="PANTHER" id="PTHR36110:SF4">
    <property type="entry name" value="RING-CLEAVING DIOXYGENASE MHQA-RELATED"/>
    <property type="match status" value="1"/>
</dbReference>
<organism evidence="2 3">
    <name type="scientific">Sediminibacillus halophilus</name>
    <dbReference type="NCBI Taxonomy" id="482461"/>
    <lineage>
        <taxon>Bacteria</taxon>
        <taxon>Bacillati</taxon>
        <taxon>Bacillota</taxon>
        <taxon>Bacilli</taxon>
        <taxon>Bacillales</taxon>
        <taxon>Bacillaceae</taxon>
        <taxon>Sediminibacillus</taxon>
    </lineage>
</organism>
<feature type="domain" description="VOC" evidence="1">
    <location>
        <begin position="5"/>
        <end position="131"/>
    </location>
</feature>
<dbReference type="InterPro" id="IPR052537">
    <property type="entry name" value="Extradiol_RC_dioxygenase"/>
</dbReference>
<dbReference type="Pfam" id="PF00903">
    <property type="entry name" value="Glyoxalase"/>
    <property type="match status" value="2"/>
</dbReference>
<evidence type="ECO:0000313" key="3">
    <source>
        <dbReference type="Proteomes" id="UP000182347"/>
    </source>
</evidence>
<dbReference type="InterPro" id="IPR037523">
    <property type="entry name" value="VOC_core"/>
</dbReference>
<feature type="domain" description="VOC" evidence="1">
    <location>
        <begin position="156"/>
        <end position="280"/>
    </location>
</feature>
<dbReference type="PROSITE" id="PS51819">
    <property type="entry name" value="VOC"/>
    <property type="match status" value="2"/>
</dbReference>
<dbReference type="Gene3D" id="3.10.180.10">
    <property type="entry name" value="2,3-Dihydroxybiphenyl 1,2-Dioxygenase, domain 1"/>
    <property type="match status" value="2"/>
</dbReference>
<dbReference type="OrthoDB" id="9785698at2"/>
<accession>A0A1G9TK37</accession>
<dbReference type="AlphaFoldDB" id="A0A1G9TK37"/>
<protein>
    <submittedName>
        <fullName evidence="2">Glyoxalase family protein</fullName>
    </submittedName>
</protein>
<reference evidence="3" key="1">
    <citation type="submission" date="2016-10" db="EMBL/GenBank/DDBJ databases">
        <authorList>
            <person name="Varghese N."/>
            <person name="Submissions S."/>
        </authorList>
    </citation>
    <scope>NUCLEOTIDE SEQUENCE [LARGE SCALE GENOMIC DNA]</scope>
    <source>
        <strain evidence="3">CGMCC 1.6199</strain>
    </source>
</reference>
<dbReference type="EMBL" id="FNHF01000003">
    <property type="protein sequence ID" value="SDM48081.1"/>
    <property type="molecule type" value="Genomic_DNA"/>
</dbReference>
<sequence length="323" mass="35943">MELKGLHHVSAITANAKNNYGFYTQVMGMRLVKKSVNQDDTSMYHLFYADEAGNPGTDLTFFEIPRAGHTYPGNNSISLTSLRVKNDEALVYWKDRFNKYQVVYEEIIEQFGRNVLYFRDPEDQRLALVSDETNQGVAGGTPWEQSPVPQEQGIIGLGPSKLTVPQAERTVQVLTNILGFRKVGSYASKGGSAIQVFATGKGGTGAEIHVEEQEGLSKERPGRGSVHHVAFRVEDEAELAQWAEKINQARFPNSGLVDRFYFKSLYFREPNGILFELATDGPGFATDEDIDHLGETVALPPFLEGKRPEIEARLEPLDTNQNG</sequence>
<dbReference type="CDD" id="cd08347">
    <property type="entry name" value="PcpA_C_like"/>
    <property type="match status" value="1"/>
</dbReference>
<dbReference type="PANTHER" id="PTHR36110">
    <property type="entry name" value="RING-CLEAVING DIOXYGENASE MHQE-RELATED"/>
    <property type="match status" value="1"/>
</dbReference>
<dbReference type="InterPro" id="IPR004360">
    <property type="entry name" value="Glyas_Fos-R_dOase_dom"/>
</dbReference>
<dbReference type="InterPro" id="IPR029068">
    <property type="entry name" value="Glyas_Bleomycin-R_OHBP_Dase"/>
</dbReference>
<dbReference type="Proteomes" id="UP000182347">
    <property type="component" value="Unassembled WGS sequence"/>
</dbReference>
<keyword evidence="3" id="KW-1185">Reference proteome</keyword>
<dbReference type="SUPFAM" id="SSF54593">
    <property type="entry name" value="Glyoxalase/Bleomycin resistance protein/Dihydroxybiphenyl dioxygenase"/>
    <property type="match status" value="1"/>
</dbReference>
<evidence type="ECO:0000259" key="1">
    <source>
        <dbReference type="PROSITE" id="PS51819"/>
    </source>
</evidence>
<dbReference type="STRING" id="482461.SAMN05216244_2620"/>
<proteinExistence type="predicted"/>